<organism evidence="1 2">
    <name type="scientific">Aduncisulcus paluster</name>
    <dbReference type="NCBI Taxonomy" id="2918883"/>
    <lineage>
        <taxon>Eukaryota</taxon>
        <taxon>Metamonada</taxon>
        <taxon>Carpediemonas-like organisms</taxon>
        <taxon>Aduncisulcus</taxon>
    </lineage>
</organism>
<proteinExistence type="predicted"/>
<name>A0ABQ5JWT2_9EUKA</name>
<feature type="non-terminal residue" evidence="1">
    <location>
        <position position="45"/>
    </location>
</feature>
<gene>
    <name evidence="1" type="ORF">ADUPG1_004395</name>
</gene>
<evidence type="ECO:0000313" key="2">
    <source>
        <dbReference type="Proteomes" id="UP001057375"/>
    </source>
</evidence>
<dbReference type="Proteomes" id="UP001057375">
    <property type="component" value="Unassembled WGS sequence"/>
</dbReference>
<accession>A0ABQ5JWT2</accession>
<keyword evidence="2" id="KW-1185">Reference proteome</keyword>
<sequence length="45" mass="4611">MDAWSDDGADYVDGGVGTGDWADYSVIDDDGDIATNGIEVTLDGA</sequence>
<reference evidence="1" key="1">
    <citation type="submission" date="2022-03" db="EMBL/GenBank/DDBJ databases">
        <title>Draft genome sequence of Aduncisulcus paluster, a free-living microaerophilic Fornicata.</title>
        <authorList>
            <person name="Yuyama I."/>
            <person name="Kume K."/>
            <person name="Tamura T."/>
            <person name="Inagaki Y."/>
            <person name="Hashimoto T."/>
        </authorList>
    </citation>
    <scope>NUCLEOTIDE SEQUENCE</scope>
    <source>
        <strain evidence="1">NY0171</strain>
    </source>
</reference>
<comment type="caution">
    <text evidence="1">The sequence shown here is derived from an EMBL/GenBank/DDBJ whole genome shotgun (WGS) entry which is preliminary data.</text>
</comment>
<protein>
    <submittedName>
        <fullName evidence="1">Uncharacterized protein</fullName>
    </submittedName>
</protein>
<dbReference type="EMBL" id="BQXS01006527">
    <property type="protein sequence ID" value="GKT20289.1"/>
    <property type="molecule type" value="Genomic_DNA"/>
</dbReference>
<evidence type="ECO:0000313" key="1">
    <source>
        <dbReference type="EMBL" id="GKT20289.1"/>
    </source>
</evidence>